<feature type="domain" description="Hedgehog/Intein (Hint)" evidence="1">
    <location>
        <begin position="155"/>
        <end position="291"/>
    </location>
</feature>
<protein>
    <submittedName>
        <fullName evidence="2">Hint domain-containing protein</fullName>
    </submittedName>
</protein>
<dbReference type="EMBL" id="JAHXDN010000003">
    <property type="protein sequence ID" value="MBW4708797.1"/>
    <property type="molecule type" value="Genomic_DNA"/>
</dbReference>
<dbReference type="RefSeq" id="WP_219503361.1">
    <property type="nucleotide sequence ID" value="NZ_JAHXDN010000003.1"/>
</dbReference>
<accession>A0A9X1FWX4</accession>
<keyword evidence="3" id="KW-1185">Reference proteome</keyword>
<evidence type="ECO:0000259" key="1">
    <source>
        <dbReference type="Pfam" id="PF13403"/>
    </source>
</evidence>
<evidence type="ECO:0000313" key="2">
    <source>
        <dbReference type="EMBL" id="MBW4708797.1"/>
    </source>
</evidence>
<reference evidence="2" key="1">
    <citation type="submission" date="2021-07" db="EMBL/GenBank/DDBJ databases">
        <title>Roseobacter insulae sp. nov., isolated from a tidal flat.</title>
        <authorList>
            <person name="Park S."/>
            <person name="Yoon J.-H."/>
        </authorList>
    </citation>
    <scope>NUCLEOTIDE SEQUENCE</scope>
    <source>
        <strain evidence="2">YSTF-M11</strain>
    </source>
</reference>
<gene>
    <name evidence="2" type="ORF">KX928_13490</name>
</gene>
<dbReference type="Pfam" id="PF13403">
    <property type="entry name" value="Hint_2"/>
    <property type="match status" value="1"/>
</dbReference>
<proteinExistence type="predicted"/>
<dbReference type="AlphaFoldDB" id="A0A9X1FWX4"/>
<dbReference type="Proteomes" id="UP001138661">
    <property type="component" value="Unassembled WGS sequence"/>
</dbReference>
<evidence type="ECO:0000313" key="3">
    <source>
        <dbReference type="Proteomes" id="UP001138661"/>
    </source>
</evidence>
<dbReference type="InterPro" id="IPR028992">
    <property type="entry name" value="Hedgehog/Intein_dom"/>
</dbReference>
<organism evidence="2 3">
    <name type="scientific">Roseobacter insulae</name>
    <dbReference type="NCBI Taxonomy" id="2859783"/>
    <lineage>
        <taxon>Bacteria</taxon>
        <taxon>Pseudomonadati</taxon>
        <taxon>Pseudomonadota</taxon>
        <taxon>Alphaproteobacteria</taxon>
        <taxon>Rhodobacterales</taxon>
        <taxon>Roseobacteraceae</taxon>
        <taxon>Roseobacter</taxon>
    </lineage>
</organism>
<sequence>MVLRTFIAFDNDSLVVTSSANGGLVGNPVVNNSDTPDGTVFQYSSASGTQIELNDTGGGASRFNDDNAGNHVITDGGGIVANGTAVESESILFLRALDSSGNQTGPEISVYVFSQNGNFNDIWGYATSEPLQDGVSYVKIDGSNSGTSRYTDYVTCFADGTLIAGPDGEVAVEDIEKGQLIWTRDNGMLPVQWIGTTAVAGHGAFAPVVFEAGAIGNETALTVSQQHRIWVESAMAELLFGKSEVLVAAKHLCGLPGVSLQPREQVTYTHFMFGSHQIVRANGALTESFFLADNALRTLEAGPQAELRALFASADAGFRHFGTTATMTLTAREAAALKPYLSY</sequence>
<name>A0A9X1FWX4_9RHOB</name>
<comment type="caution">
    <text evidence="2">The sequence shown here is derived from an EMBL/GenBank/DDBJ whole genome shotgun (WGS) entry which is preliminary data.</text>
</comment>